<protein>
    <recommendedName>
        <fullName evidence="3">Cilia- and flagella-associated protein 157</fullName>
    </recommendedName>
</protein>
<evidence type="ECO:0000256" key="6">
    <source>
        <dbReference type="ARBA" id="ARBA00023273"/>
    </source>
</evidence>
<accession>A0A0P1B4S3</accession>
<comment type="subcellular location">
    <subcellularLocation>
        <location evidence="1">Cell projection</location>
        <location evidence="1">Cilium</location>
    </subcellularLocation>
</comment>
<keyword evidence="5" id="KW-0969">Cilium</keyword>
<organism evidence="8 9">
    <name type="scientific">Plasmopara halstedii</name>
    <name type="common">Downy mildew of sunflower</name>
    <dbReference type="NCBI Taxonomy" id="4781"/>
    <lineage>
        <taxon>Eukaryota</taxon>
        <taxon>Sar</taxon>
        <taxon>Stramenopiles</taxon>
        <taxon>Oomycota</taxon>
        <taxon>Peronosporomycetes</taxon>
        <taxon>Peronosporales</taxon>
        <taxon>Peronosporaceae</taxon>
        <taxon>Plasmopara</taxon>
    </lineage>
</organism>
<evidence type="ECO:0000256" key="4">
    <source>
        <dbReference type="ARBA" id="ARBA00023054"/>
    </source>
</evidence>
<keyword evidence="6" id="KW-0966">Cell projection</keyword>
<name>A0A0P1B4S3_PLAHL</name>
<dbReference type="AlphaFoldDB" id="A0A0P1B4S3"/>
<feature type="coiled-coil region" evidence="7">
    <location>
        <begin position="237"/>
        <end position="271"/>
    </location>
</feature>
<evidence type="ECO:0000256" key="7">
    <source>
        <dbReference type="SAM" id="Coils"/>
    </source>
</evidence>
<dbReference type="Proteomes" id="UP000054928">
    <property type="component" value="Unassembled WGS sequence"/>
</dbReference>
<evidence type="ECO:0000313" key="9">
    <source>
        <dbReference type="Proteomes" id="UP000054928"/>
    </source>
</evidence>
<evidence type="ECO:0000256" key="5">
    <source>
        <dbReference type="ARBA" id="ARBA00023069"/>
    </source>
</evidence>
<dbReference type="OMA" id="MISELQY"/>
<comment type="similarity">
    <text evidence="2">Belongs to the CFAP157 family.</text>
</comment>
<dbReference type="RefSeq" id="XP_024585085.1">
    <property type="nucleotide sequence ID" value="XM_024719825.1"/>
</dbReference>
<dbReference type="OrthoDB" id="166611at2759"/>
<evidence type="ECO:0000313" key="8">
    <source>
        <dbReference type="EMBL" id="CEG48716.1"/>
    </source>
</evidence>
<dbReference type="InterPro" id="IPR038844">
    <property type="entry name" value="CFAP157"/>
</dbReference>
<dbReference type="PANTHER" id="PTHR31954">
    <property type="entry name" value="CILIA- AND FLAGELLA-ASSOCIATED PROTEIN 157"/>
    <property type="match status" value="1"/>
</dbReference>
<dbReference type="GO" id="GO:0008017">
    <property type="term" value="F:microtubule binding"/>
    <property type="evidence" value="ECO:0007669"/>
    <property type="project" value="TreeGrafter"/>
</dbReference>
<dbReference type="GeneID" id="36401583"/>
<proteinExistence type="inferred from homology"/>
<dbReference type="EMBL" id="CCYD01003042">
    <property type="protein sequence ID" value="CEG48716.1"/>
    <property type="molecule type" value="Genomic_DNA"/>
</dbReference>
<evidence type="ECO:0000256" key="1">
    <source>
        <dbReference type="ARBA" id="ARBA00004138"/>
    </source>
</evidence>
<keyword evidence="4 7" id="KW-0175">Coiled coil</keyword>
<reference evidence="9" key="1">
    <citation type="submission" date="2014-09" db="EMBL/GenBank/DDBJ databases">
        <authorList>
            <person name="Sharma Rahul"/>
            <person name="Thines Marco"/>
        </authorList>
    </citation>
    <scope>NUCLEOTIDE SEQUENCE [LARGE SCALE GENOMIC DNA]</scope>
</reference>
<dbReference type="GO" id="GO:0036064">
    <property type="term" value="C:ciliary basal body"/>
    <property type="evidence" value="ECO:0007669"/>
    <property type="project" value="TreeGrafter"/>
</dbReference>
<sequence length="660" mass="75494">MHTTPIPIDESCSDEKAEVVPYRILSQALLVAVSHMDPTLAFDMMLVNEHLQSQDAANVLLKQEVASLKHQLTKQTQEQSDMFQYFKNQFDKNMTRIAELEVALAEAQEQMGTFETTARAMQEKTEQEHFAESHEAQKEIVALKENLQHVQEFAQAKFELETHTRALENKLDAQRVAFHIQIQSIERANSLEKARSKQELSSPISVAKQEITEHTNDQVVCTTHRSLLEIEHLTQELAFQSQETEKVLARLDEAQQQVTKLRIEKRVLEANEARMAKKHFYYQKILAKLQQSNSPEWNPIIKLETGIKPFETNVTLVHSENSSLARSREDKTNVELEQKLERALGWLRVFQSERQYVLAQQDEVVEFLYRLLDEVTEIRGGNTSPQFKLIQDKNISVNFEANKRVEELIQLAPSITTMEAFGRNVLITRPALDELSSEDFYEVLLFILEKIRLFQAQIATVYLRSSDTTSLKDSSPMKPTLERQLGITLPPISTFANAGRSPNQKRRVVAANVDADQSAKYKSAKFTTKADIHIQAPISPQLFAMATNQFHYASRKLVEKSAMKRQFQQVHPEDGVASPTEKSQSQIHPVIPWKQNEVLQPGSKFSSGSAESYVQLKSSTKFDSLTCNMQKQDEMSKHVTLSNLIVYHKRKRIQAPSEYQ</sequence>
<feature type="coiled-coil region" evidence="7">
    <location>
        <begin position="58"/>
        <end position="124"/>
    </location>
</feature>
<evidence type="ECO:0000256" key="3">
    <source>
        <dbReference type="ARBA" id="ARBA00014087"/>
    </source>
</evidence>
<evidence type="ECO:0000256" key="2">
    <source>
        <dbReference type="ARBA" id="ARBA00010841"/>
    </source>
</evidence>
<keyword evidence="9" id="KW-1185">Reference proteome</keyword>
<dbReference type="PANTHER" id="PTHR31954:SF1">
    <property type="entry name" value="CILIA- AND FLAGELLA-ASSOCIATED PROTEIN 157"/>
    <property type="match status" value="1"/>
</dbReference>
<dbReference type="STRING" id="4781.A0A0P1B4S3"/>